<dbReference type="Pfam" id="PF00484">
    <property type="entry name" value="Pro_CA"/>
    <property type="match status" value="1"/>
</dbReference>
<evidence type="ECO:0000256" key="2">
    <source>
        <dbReference type="ARBA" id="ARBA00006217"/>
    </source>
</evidence>
<evidence type="ECO:0000313" key="11">
    <source>
        <dbReference type="EMBL" id="MFC5053709.1"/>
    </source>
</evidence>
<dbReference type="Proteomes" id="UP001595833">
    <property type="component" value="Unassembled WGS sequence"/>
</dbReference>
<comment type="function">
    <text evidence="7">Catalyzes the reversible hydration of carbon dioxide to form bicarbonate.</text>
</comment>
<evidence type="ECO:0000256" key="7">
    <source>
        <dbReference type="ARBA" id="ARBA00024993"/>
    </source>
</evidence>
<keyword evidence="5 9" id="KW-0862">Zinc</keyword>
<gene>
    <name evidence="11" type="ORF">ACFPFM_08050</name>
</gene>
<dbReference type="PROSITE" id="PS00705">
    <property type="entry name" value="PROK_CO2_ANHYDRASE_2"/>
    <property type="match status" value="1"/>
</dbReference>
<dbReference type="Gene3D" id="3.40.1050.10">
    <property type="entry name" value="Carbonic anhydrase"/>
    <property type="match status" value="1"/>
</dbReference>
<dbReference type="PANTHER" id="PTHR11002">
    <property type="entry name" value="CARBONIC ANHYDRASE"/>
    <property type="match status" value="1"/>
</dbReference>
<proteinExistence type="inferred from homology"/>
<dbReference type="InterPro" id="IPR036874">
    <property type="entry name" value="Carbonic_anhydrase_sf"/>
</dbReference>
<evidence type="ECO:0000256" key="9">
    <source>
        <dbReference type="RuleBase" id="RU003956"/>
    </source>
</evidence>
<keyword evidence="4" id="KW-0479">Metal-binding</keyword>
<evidence type="ECO:0000256" key="3">
    <source>
        <dbReference type="ARBA" id="ARBA00012925"/>
    </source>
</evidence>
<sequence>MEFRHLVQQARTHSLRRTPGTGRRLAGGQSPTALFITCADSRIVTTAITGAEPGNLFELRTAGNVIPAYDPDSASGEIATIEFAIVQLGVSEVVVCGHSHCGAVAALHSDRAALDHLPNMRRWLASHAGFSPCAEPDRALRAEGQRHVLAQLAALHDYPFVRERVDSGAVRLHGWFYDIESGEVLAHRADLFQPL</sequence>
<evidence type="ECO:0000256" key="4">
    <source>
        <dbReference type="ARBA" id="ARBA00022723"/>
    </source>
</evidence>
<evidence type="ECO:0000256" key="6">
    <source>
        <dbReference type="ARBA" id="ARBA00023239"/>
    </source>
</evidence>
<keyword evidence="12" id="KW-1185">Reference proteome</keyword>
<reference evidence="12" key="1">
    <citation type="journal article" date="2019" name="Int. J. Syst. Evol. Microbiol.">
        <title>The Global Catalogue of Microorganisms (GCM) 10K type strain sequencing project: providing services to taxonomists for standard genome sequencing and annotation.</title>
        <authorList>
            <consortium name="The Broad Institute Genomics Platform"/>
            <consortium name="The Broad Institute Genome Sequencing Center for Infectious Disease"/>
            <person name="Wu L."/>
            <person name="Ma J."/>
        </authorList>
    </citation>
    <scope>NUCLEOTIDE SEQUENCE [LARGE SCALE GENOMIC DNA]</scope>
    <source>
        <strain evidence="12">KCTC 12848</strain>
    </source>
</reference>
<evidence type="ECO:0000313" key="12">
    <source>
        <dbReference type="Proteomes" id="UP001595833"/>
    </source>
</evidence>
<dbReference type="EC" id="4.2.1.1" evidence="3 9"/>
<dbReference type="PANTHER" id="PTHR11002:SF76">
    <property type="entry name" value="CARBONIC ANHYDRASE"/>
    <property type="match status" value="1"/>
</dbReference>
<dbReference type="InterPro" id="IPR015892">
    <property type="entry name" value="Carbonic_anhydrase_CS"/>
</dbReference>
<evidence type="ECO:0000256" key="5">
    <source>
        <dbReference type="ARBA" id="ARBA00022833"/>
    </source>
</evidence>
<dbReference type="EMBL" id="JBHSJB010000007">
    <property type="protein sequence ID" value="MFC5053709.1"/>
    <property type="molecule type" value="Genomic_DNA"/>
</dbReference>
<keyword evidence="6 9" id="KW-0456">Lyase</keyword>
<comment type="similarity">
    <text evidence="2 9">Belongs to the beta-class carbonic anhydrase family.</text>
</comment>
<feature type="region of interest" description="Disordered" evidence="10">
    <location>
        <begin position="1"/>
        <end position="27"/>
    </location>
</feature>
<dbReference type="InterPro" id="IPR001765">
    <property type="entry name" value="Carbonic_anhydrase"/>
</dbReference>
<protein>
    <recommendedName>
        <fullName evidence="3 9">Carbonic anhydrase</fullName>
        <ecNumber evidence="3 9">4.2.1.1</ecNumber>
    </recommendedName>
    <alternativeName>
        <fullName evidence="9">Carbonate dehydratase</fullName>
    </alternativeName>
</protein>
<evidence type="ECO:0000256" key="10">
    <source>
        <dbReference type="SAM" id="MobiDB-lite"/>
    </source>
</evidence>
<accession>A0ABV9XW78</accession>
<evidence type="ECO:0000256" key="8">
    <source>
        <dbReference type="ARBA" id="ARBA00048348"/>
    </source>
</evidence>
<dbReference type="SMART" id="SM00947">
    <property type="entry name" value="Pro_CA"/>
    <property type="match status" value="1"/>
</dbReference>
<organism evidence="11 12">
    <name type="scientific">Saccharothrix xinjiangensis</name>
    <dbReference type="NCBI Taxonomy" id="204798"/>
    <lineage>
        <taxon>Bacteria</taxon>
        <taxon>Bacillati</taxon>
        <taxon>Actinomycetota</taxon>
        <taxon>Actinomycetes</taxon>
        <taxon>Pseudonocardiales</taxon>
        <taxon>Pseudonocardiaceae</taxon>
        <taxon>Saccharothrix</taxon>
    </lineage>
</organism>
<name>A0ABV9XW78_9PSEU</name>
<comment type="cofactor">
    <cofactor evidence="1">
        <name>Zn(2+)</name>
        <dbReference type="ChEBI" id="CHEBI:29105"/>
    </cofactor>
</comment>
<evidence type="ECO:0000256" key="1">
    <source>
        <dbReference type="ARBA" id="ARBA00001947"/>
    </source>
</evidence>
<dbReference type="SUPFAM" id="SSF53056">
    <property type="entry name" value="beta-carbonic anhydrase, cab"/>
    <property type="match status" value="1"/>
</dbReference>
<comment type="caution">
    <text evidence="11">The sequence shown here is derived from an EMBL/GenBank/DDBJ whole genome shotgun (WGS) entry which is preliminary data.</text>
</comment>
<comment type="function">
    <text evidence="9">Reversible hydration of carbon dioxide.</text>
</comment>
<comment type="catalytic activity">
    <reaction evidence="8 9">
        <text>hydrogencarbonate + H(+) = CO2 + H2O</text>
        <dbReference type="Rhea" id="RHEA:10748"/>
        <dbReference type="ChEBI" id="CHEBI:15377"/>
        <dbReference type="ChEBI" id="CHEBI:15378"/>
        <dbReference type="ChEBI" id="CHEBI:16526"/>
        <dbReference type="ChEBI" id="CHEBI:17544"/>
        <dbReference type="EC" id="4.2.1.1"/>
    </reaction>
</comment>
<dbReference type="RefSeq" id="WP_380645952.1">
    <property type="nucleotide sequence ID" value="NZ_BAAAKE010000005.1"/>
</dbReference>